<reference evidence="1" key="1">
    <citation type="submission" date="2022-10" db="EMBL/GenBank/DDBJ databases">
        <title>Chitinophaga sp. nov., isolated from soil.</title>
        <authorList>
            <person name="Jeon C.O."/>
        </authorList>
    </citation>
    <scope>NUCLEOTIDE SEQUENCE</scope>
    <source>
        <strain evidence="1">R8</strain>
    </source>
</reference>
<evidence type="ECO:0000313" key="2">
    <source>
        <dbReference type="Proteomes" id="UP001162741"/>
    </source>
</evidence>
<dbReference type="EMBL" id="CP107006">
    <property type="protein sequence ID" value="UYQ91389.1"/>
    <property type="molecule type" value="Genomic_DNA"/>
</dbReference>
<protein>
    <recommendedName>
        <fullName evidence="3">Secreted protein</fullName>
    </recommendedName>
</protein>
<proteinExistence type="predicted"/>
<sequence>MSSAVTTIRLICVEVFIVYVHSEDFRRFVLPLSATTALPDSSRLPSASYNATDTFATHTLSIAFTKICCPATAISSISGTP</sequence>
<dbReference type="RefSeq" id="WP_264279825.1">
    <property type="nucleotide sequence ID" value="NZ_CP107006.1"/>
</dbReference>
<dbReference type="Proteomes" id="UP001162741">
    <property type="component" value="Chromosome"/>
</dbReference>
<name>A0ABY6IZG8_9BACT</name>
<organism evidence="1 2">
    <name type="scientific">Chitinophaga horti</name>
    <dbReference type="NCBI Taxonomy" id="2920382"/>
    <lineage>
        <taxon>Bacteria</taxon>
        <taxon>Pseudomonadati</taxon>
        <taxon>Bacteroidota</taxon>
        <taxon>Chitinophagia</taxon>
        <taxon>Chitinophagales</taxon>
        <taxon>Chitinophagaceae</taxon>
        <taxon>Chitinophaga</taxon>
    </lineage>
</organism>
<evidence type="ECO:0000313" key="1">
    <source>
        <dbReference type="EMBL" id="UYQ91389.1"/>
    </source>
</evidence>
<evidence type="ECO:0008006" key="3">
    <source>
        <dbReference type="Google" id="ProtNLM"/>
    </source>
</evidence>
<keyword evidence="2" id="KW-1185">Reference proteome</keyword>
<gene>
    <name evidence="1" type="ORF">MKQ68_14945</name>
</gene>
<accession>A0ABY6IZG8</accession>